<dbReference type="GO" id="GO:0005524">
    <property type="term" value="F:ATP binding"/>
    <property type="evidence" value="ECO:0007669"/>
    <property type="project" value="UniProtKB-UniRule"/>
</dbReference>
<dbReference type="EC" id="6.1.1.5" evidence="12"/>
<evidence type="ECO:0000256" key="5">
    <source>
        <dbReference type="ARBA" id="ARBA00022741"/>
    </source>
</evidence>
<evidence type="ECO:0000256" key="11">
    <source>
        <dbReference type="ARBA" id="ARBA00048359"/>
    </source>
</evidence>
<evidence type="ECO:0000256" key="6">
    <source>
        <dbReference type="ARBA" id="ARBA00022833"/>
    </source>
</evidence>
<dbReference type="CDD" id="cd07960">
    <property type="entry name" value="Anticodon_Ia_Ile_BEm"/>
    <property type="match status" value="1"/>
</dbReference>
<dbReference type="NCBIfam" id="TIGR00392">
    <property type="entry name" value="ileS"/>
    <property type="match status" value="1"/>
</dbReference>
<dbReference type="PANTHER" id="PTHR42765:SF1">
    <property type="entry name" value="ISOLEUCINE--TRNA LIGASE, MITOCHONDRIAL"/>
    <property type="match status" value="1"/>
</dbReference>
<accession>A0A934V2B3</accession>
<dbReference type="InterPro" id="IPR009080">
    <property type="entry name" value="tRNAsynth_Ia_anticodon-bd"/>
</dbReference>
<dbReference type="GO" id="GO:0006428">
    <property type="term" value="P:isoleucyl-tRNA aminoacylation"/>
    <property type="evidence" value="ECO:0007669"/>
    <property type="project" value="UniProtKB-UniRule"/>
</dbReference>
<dbReference type="InterPro" id="IPR002300">
    <property type="entry name" value="aa-tRNA-synth_Ia"/>
</dbReference>
<dbReference type="InterPro" id="IPR009008">
    <property type="entry name" value="Val/Leu/Ile-tRNA-synth_edit"/>
</dbReference>
<dbReference type="AlphaFoldDB" id="A0A934V2B3"/>
<feature type="domain" description="Methionyl/Valyl/Leucyl/Isoleucyl-tRNA synthetase anticodon-binding" evidence="15">
    <location>
        <begin position="701"/>
        <end position="852"/>
    </location>
</feature>
<feature type="binding site" evidence="12">
    <location>
        <position position="933"/>
    </location>
    <ligand>
        <name>Zn(2+)</name>
        <dbReference type="ChEBI" id="CHEBI:29105"/>
    </ligand>
</feature>
<feature type="domain" description="Aminoacyl-tRNA synthetase class Ia" evidence="13">
    <location>
        <begin position="30"/>
        <end position="657"/>
    </location>
</feature>
<evidence type="ECO:0000313" key="17">
    <source>
        <dbReference type="Proteomes" id="UP000778970"/>
    </source>
</evidence>
<comment type="subunit">
    <text evidence="12">Monomer.</text>
</comment>
<reference evidence="16" key="1">
    <citation type="submission" date="2017-08" db="EMBL/GenBank/DDBJ databases">
        <authorList>
            <person name="Imhoff J.F."/>
            <person name="Rahn T."/>
            <person name="Kuenzel S."/>
            <person name="Neulinger S.C."/>
        </authorList>
    </citation>
    <scope>NUCLEOTIDE SEQUENCE</scope>
    <source>
        <strain evidence="16">DSM 9154</strain>
    </source>
</reference>
<feature type="binding site" evidence="12">
    <location>
        <position position="936"/>
    </location>
    <ligand>
        <name>Zn(2+)</name>
        <dbReference type="ChEBI" id="CHEBI:29105"/>
    </ligand>
</feature>
<dbReference type="Pfam" id="PF00133">
    <property type="entry name" value="tRNA-synt_1"/>
    <property type="match status" value="1"/>
</dbReference>
<dbReference type="GO" id="GO:0004822">
    <property type="term" value="F:isoleucine-tRNA ligase activity"/>
    <property type="evidence" value="ECO:0007669"/>
    <property type="project" value="UniProtKB-UniRule"/>
</dbReference>
<dbReference type="InterPro" id="IPR050081">
    <property type="entry name" value="Ile-tRNA_ligase"/>
</dbReference>
<feature type="short sequence motif" description="'HIGH' region" evidence="12">
    <location>
        <begin position="60"/>
        <end position="70"/>
    </location>
</feature>
<evidence type="ECO:0000313" key="16">
    <source>
        <dbReference type="EMBL" id="MBK1699190.1"/>
    </source>
</evidence>
<name>A0A934V2B3_9PROT</name>
<dbReference type="Gene3D" id="1.10.730.20">
    <property type="match status" value="1"/>
</dbReference>
<comment type="domain">
    <text evidence="12">IleRS has two distinct active sites: one for aminoacylation and one for editing. The misactivated valine is translocated from the active site to the editing site, which sterically excludes the correctly activated isoleucine. The single editing site contains two valyl binding pockets, one specific for each substrate (Val-AMP or Val-tRNA(Ile)).</text>
</comment>
<feature type="domain" description="Zinc finger FPG/IleRS-type" evidence="14">
    <location>
        <begin position="910"/>
        <end position="938"/>
    </location>
</feature>
<keyword evidence="9 12" id="KW-0030">Aminoacyl-tRNA synthetase</keyword>
<keyword evidence="2 12" id="KW-0963">Cytoplasm</keyword>
<keyword evidence="6 12" id="KW-0862">Zinc</keyword>
<evidence type="ECO:0000256" key="7">
    <source>
        <dbReference type="ARBA" id="ARBA00022840"/>
    </source>
</evidence>
<dbReference type="GO" id="GO:0008270">
    <property type="term" value="F:zinc ion binding"/>
    <property type="evidence" value="ECO:0007669"/>
    <property type="project" value="UniProtKB-UniRule"/>
</dbReference>
<dbReference type="FunFam" id="3.40.50.620:FF:000042">
    <property type="entry name" value="Isoleucine--tRNA ligase"/>
    <property type="match status" value="1"/>
</dbReference>
<dbReference type="GO" id="GO:0005829">
    <property type="term" value="C:cytosol"/>
    <property type="evidence" value="ECO:0007669"/>
    <property type="project" value="TreeGrafter"/>
</dbReference>
<dbReference type="InterPro" id="IPR010663">
    <property type="entry name" value="Znf_FPG/IleRS"/>
</dbReference>
<keyword evidence="3 12" id="KW-0436">Ligase</keyword>
<dbReference type="RefSeq" id="WP_027289732.1">
    <property type="nucleotide sequence ID" value="NZ_NRRE01000035.1"/>
</dbReference>
<dbReference type="SUPFAM" id="SSF52374">
    <property type="entry name" value="Nucleotidylyl transferase"/>
    <property type="match status" value="1"/>
</dbReference>
<dbReference type="SUPFAM" id="SSF47323">
    <property type="entry name" value="Anticodon-binding domain of a subclass of class I aminoacyl-tRNA synthetases"/>
    <property type="match status" value="1"/>
</dbReference>
<dbReference type="Pfam" id="PF08264">
    <property type="entry name" value="Anticodon_1"/>
    <property type="match status" value="1"/>
</dbReference>
<evidence type="ECO:0000256" key="4">
    <source>
        <dbReference type="ARBA" id="ARBA00022723"/>
    </source>
</evidence>
<dbReference type="Pfam" id="PF06827">
    <property type="entry name" value="zf-FPG_IleRS"/>
    <property type="match status" value="1"/>
</dbReference>
<evidence type="ECO:0000256" key="9">
    <source>
        <dbReference type="ARBA" id="ARBA00023146"/>
    </source>
</evidence>
<dbReference type="Gene3D" id="3.90.740.10">
    <property type="entry name" value="Valyl/Leucyl/Isoleucyl-tRNA synthetase, editing domain"/>
    <property type="match status" value="1"/>
</dbReference>
<dbReference type="GO" id="GO:0000049">
    <property type="term" value="F:tRNA binding"/>
    <property type="evidence" value="ECO:0007669"/>
    <property type="project" value="InterPro"/>
</dbReference>
<dbReference type="InterPro" id="IPR033708">
    <property type="entry name" value="Anticodon_Ile_BEm"/>
</dbReference>
<dbReference type="EMBL" id="NRRE01000035">
    <property type="protein sequence ID" value="MBK1699190.1"/>
    <property type="molecule type" value="Genomic_DNA"/>
</dbReference>
<evidence type="ECO:0000259" key="13">
    <source>
        <dbReference type="Pfam" id="PF00133"/>
    </source>
</evidence>
<evidence type="ECO:0000256" key="10">
    <source>
        <dbReference type="ARBA" id="ARBA00025217"/>
    </source>
</evidence>
<dbReference type="Proteomes" id="UP000778970">
    <property type="component" value="Unassembled WGS sequence"/>
</dbReference>
<dbReference type="HAMAP" id="MF_02002">
    <property type="entry name" value="Ile_tRNA_synth_type1"/>
    <property type="match status" value="1"/>
</dbReference>
<feature type="binding site" evidence="12">
    <location>
        <position position="622"/>
    </location>
    <ligand>
        <name>ATP</name>
        <dbReference type="ChEBI" id="CHEBI:30616"/>
    </ligand>
</feature>
<dbReference type="PRINTS" id="PR00984">
    <property type="entry name" value="TRNASYNTHILE"/>
</dbReference>
<dbReference type="Gene3D" id="1.10.10.830">
    <property type="entry name" value="Ile-tRNA synthetase CP2 domain-like"/>
    <property type="match status" value="1"/>
</dbReference>
<dbReference type="InterPro" id="IPR002301">
    <property type="entry name" value="Ile-tRNA-ligase"/>
</dbReference>
<keyword evidence="7 12" id="KW-0067">ATP-binding</keyword>
<proteinExistence type="inferred from homology"/>
<organism evidence="16 17">
    <name type="scientific">Rhodovibrio salinarum</name>
    <dbReference type="NCBI Taxonomy" id="1087"/>
    <lineage>
        <taxon>Bacteria</taxon>
        <taxon>Pseudomonadati</taxon>
        <taxon>Pseudomonadota</taxon>
        <taxon>Alphaproteobacteria</taxon>
        <taxon>Rhodospirillales</taxon>
        <taxon>Rhodovibrionaceae</taxon>
        <taxon>Rhodovibrio</taxon>
    </lineage>
</organism>
<dbReference type="InterPro" id="IPR023585">
    <property type="entry name" value="Ile-tRNA-ligase_type1"/>
</dbReference>
<gene>
    <name evidence="12" type="primary">ileS</name>
    <name evidence="16" type="ORF">CKO21_18245</name>
</gene>
<comment type="function">
    <text evidence="10 12">Catalyzes the attachment of isoleucine to tRNA(Ile). As IleRS can inadvertently accommodate and process structurally similar amino acids such as valine, to avoid such errors it has two additional distinct tRNA(Ile)-dependent editing activities. One activity is designated as 'pretransfer' editing and involves the hydrolysis of activated Val-AMP. The other activity is designated 'posttransfer' editing and involves deacylation of mischarged Val-tRNA(Ile).</text>
</comment>
<evidence type="ECO:0000259" key="15">
    <source>
        <dbReference type="Pfam" id="PF08264"/>
    </source>
</evidence>
<feature type="binding site" evidence="12">
    <location>
        <position position="916"/>
    </location>
    <ligand>
        <name>Zn(2+)</name>
        <dbReference type="ChEBI" id="CHEBI:29105"/>
    </ligand>
</feature>
<keyword evidence="4 12" id="KW-0479">Metal-binding</keyword>
<evidence type="ECO:0000256" key="12">
    <source>
        <dbReference type="HAMAP-Rule" id="MF_02002"/>
    </source>
</evidence>
<dbReference type="InterPro" id="IPR001412">
    <property type="entry name" value="aa-tRNA-synth_I_CS"/>
</dbReference>
<feature type="binding site" evidence="12">
    <location>
        <position position="913"/>
    </location>
    <ligand>
        <name>Zn(2+)</name>
        <dbReference type="ChEBI" id="CHEBI:29105"/>
    </ligand>
</feature>
<feature type="short sequence motif" description="'KMSKS' region" evidence="12">
    <location>
        <begin position="619"/>
        <end position="623"/>
    </location>
</feature>
<reference evidence="16" key="2">
    <citation type="journal article" date="2020" name="Microorganisms">
        <title>Osmotic Adaptation and Compatible Solute Biosynthesis of Phototrophic Bacteria as Revealed from Genome Analyses.</title>
        <authorList>
            <person name="Imhoff J.F."/>
            <person name="Rahn T."/>
            <person name="Kunzel S."/>
            <person name="Keller A."/>
            <person name="Neulinger S.C."/>
        </authorList>
    </citation>
    <scope>NUCLEOTIDE SEQUENCE</scope>
    <source>
        <strain evidence="16">DSM 9154</strain>
    </source>
</reference>
<evidence type="ECO:0000256" key="2">
    <source>
        <dbReference type="ARBA" id="ARBA00022490"/>
    </source>
</evidence>
<feature type="binding site" evidence="12">
    <location>
        <position position="578"/>
    </location>
    <ligand>
        <name>L-isoleucyl-5'-AMP</name>
        <dbReference type="ChEBI" id="CHEBI:178002"/>
    </ligand>
</feature>
<evidence type="ECO:0000256" key="1">
    <source>
        <dbReference type="ARBA" id="ARBA00006887"/>
    </source>
</evidence>
<dbReference type="InterPro" id="IPR013155">
    <property type="entry name" value="M/V/L/I-tRNA-synth_anticd-bd"/>
</dbReference>
<dbReference type="InterPro" id="IPR014729">
    <property type="entry name" value="Rossmann-like_a/b/a_fold"/>
</dbReference>
<dbReference type="PROSITE" id="PS00178">
    <property type="entry name" value="AA_TRNA_LIGASE_I"/>
    <property type="match status" value="1"/>
</dbReference>
<evidence type="ECO:0000256" key="3">
    <source>
        <dbReference type="ARBA" id="ARBA00022598"/>
    </source>
</evidence>
<sequence length="948" mass="107136">MSVDYKSTVFLPRADNFPMRARLPQREPETLKAWDEMDLFGRLREQSKGREKFVLHDGPPYANGHLHMGHALNKILKDAINRSMQMLGYDAHYVPGWDCHGLPIEWKVEEGYRKQGQDKDSIDPVEFRRECREFADYWISQQIEEFKRFGVVGNWADPYLTMSYPVEAQIVREIGKFLQNGGMYRGDRPVLWSVAEKTALADAEVEYHEHTSRTIWVRFPVVTASHAALSDASVVIWTTTPWTIPGNRAIAYDAEETYAVIEVTEPGEGSLAQTGEKLVVGKALVEQVASDTAIDGYKVVAEFKGAELDGTLAAHPFRGQGYEFDVPLLAGGFVTMDQGTGFVHVAPGHGTDDWLLGRQHGLAMPHNVDADGYFVESVPLFAGARVYTPEGKHGDANGRVIDALKDAGKLVTQGKLRHSYPHSWRSKVPLIFRNTPQWFISMETNDLRKKALAAIEETDFYPASGKTRLYSMIENRPDWCVSRQRKWGVPLPIFVHKQTGEPLRDAQVIERIAQVFEQEGGDAWFNSDAQRFLGNAYDAQDYEQVFDVVEVWFDSGSTHAFVLEARDDLKWPASLYLEGSDQHRGWFHTSMLESAGTRGHAPYEGVLTHGFVLDPHGRKMSKSLGNVIAPQDIMAEKGADILRLWVVASDYSEDLRIGDEILRYQADAYRRMRNTLRFLIGNLDGFTESERVQPAEMPELERWVLHRLWEIDRAIMPAIRRYDLMSVYRELYRFCEIDLSAFYFDIRKDVLYCDRPDSIRRKACRTVLDALFHHLTAWLAPILAFTAEEAWWARGTGPEASVHERLFPEVADAWADQPLADKWAKVRKVRRVVTGALEREREAKRIGASLQAHPTVYINDDALLDAVADVDLALVCITSQITVEQGAGPEDAYRLEEVPGVAVKPGLAEGQKCQRCWQVLPEVDRDPKAPETCARCADAVHALGAAAE</sequence>
<comment type="catalytic activity">
    <reaction evidence="11 12">
        <text>tRNA(Ile) + L-isoleucine + ATP = L-isoleucyl-tRNA(Ile) + AMP + diphosphate</text>
        <dbReference type="Rhea" id="RHEA:11060"/>
        <dbReference type="Rhea" id="RHEA-COMP:9666"/>
        <dbReference type="Rhea" id="RHEA-COMP:9695"/>
        <dbReference type="ChEBI" id="CHEBI:30616"/>
        <dbReference type="ChEBI" id="CHEBI:33019"/>
        <dbReference type="ChEBI" id="CHEBI:58045"/>
        <dbReference type="ChEBI" id="CHEBI:78442"/>
        <dbReference type="ChEBI" id="CHEBI:78528"/>
        <dbReference type="ChEBI" id="CHEBI:456215"/>
        <dbReference type="EC" id="6.1.1.5"/>
    </reaction>
</comment>
<comment type="subcellular location">
    <subcellularLocation>
        <location evidence="12">Cytoplasm</location>
    </subcellularLocation>
</comment>
<dbReference type="GO" id="GO:0002161">
    <property type="term" value="F:aminoacyl-tRNA deacylase activity"/>
    <property type="evidence" value="ECO:0007669"/>
    <property type="project" value="InterPro"/>
</dbReference>
<keyword evidence="17" id="KW-1185">Reference proteome</keyword>
<keyword evidence="8 12" id="KW-0648">Protein biosynthesis</keyword>
<protein>
    <recommendedName>
        <fullName evidence="12">Isoleucine--tRNA ligase</fullName>
        <ecNumber evidence="12">6.1.1.5</ecNumber>
    </recommendedName>
    <alternativeName>
        <fullName evidence="12">Isoleucyl-tRNA synthetase</fullName>
        <shortName evidence="12">IleRS</shortName>
    </alternativeName>
</protein>
<dbReference type="PANTHER" id="PTHR42765">
    <property type="entry name" value="SOLEUCYL-TRNA SYNTHETASE"/>
    <property type="match status" value="1"/>
</dbReference>
<dbReference type="Gene3D" id="3.40.50.620">
    <property type="entry name" value="HUPs"/>
    <property type="match status" value="2"/>
</dbReference>
<evidence type="ECO:0000256" key="8">
    <source>
        <dbReference type="ARBA" id="ARBA00022917"/>
    </source>
</evidence>
<evidence type="ECO:0000259" key="14">
    <source>
        <dbReference type="Pfam" id="PF06827"/>
    </source>
</evidence>
<comment type="cofactor">
    <cofactor evidence="12">
        <name>Zn(2+)</name>
        <dbReference type="ChEBI" id="CHEBI:29105"/>
    </cofactor>
    <text evidence="12">Binds 1 zinc ion per subunit.</text>
</comment>
<comment type="caution">
    <text evidence="16">The sequence shown here is derived from an EMBL/GenBank/DDBJ whole genome shotgun (WGS) entry which is preliminary data.</text>
</comment>
<comment type="similarity">
    <text evidence="1 12">Belongs to the class-I aminoacyl-tRNA synthetase family. IleS type 1 subfamily.</text>
</comment>
<dbReference type="SUPFAM" id="SSF50677">
    <property type="entry name" value="ValRS/IleRS/LeuRS editing domain"/>
    <property type="match status" value="1"/>
</dbReference>
<keyword evidence="5 12" id="KW-0547">Nucleotide-binding</keyword>